<accession>H6Q8G3</accession>
<gene>
    <name evidence="1" type="ordered locus">Pogu_0943</name>
</gene>
<dbReference type="EMBL" id="CP003316">
    <property type="protein sequence ID" value="AFA38970.1"/>
    <property type="molecule type" value="Genomic_DNA"/>
</dbReference>
<evidence type="ECO:0000313" key="2">
    <source>
        <dbReference type="Proteomes" id="UP000009062"/>
    </source>
</evidence>
<dbReference type="STRING" id="698757.Pogu_0943"/>
<dbReference type="eggNOG" id="arCOG03956">
    <property type="taxonomic scope" value="Archaea"/>
</dbReference>
<dbReference type="HOGENOM" id="CLU_2748345_0_0_2"/>
<reference evidence="1 2" key="1">
    <citation type="journal article" date="2012" name="Stand. Genomic Sci.">
        <title>Complete genome sequence of Pyrobaculum oguniense.</title>
        <authorList>
            <person name="Bernick D.L."/>
            <person name="Karplus K."/>
            <person name="Lui L.M."/>
            <person name="Coker J.K."/>
            <person name="Murphy J.N."/>
            <person name="Chan P.P."/>
            <person name="Cozen A.E."/>
            <person name="Lowe T.M."/>
        </authorList>
    </citation>
    <scope>NUCLEOTIDE SEQUENCE [LARGE SCALE GENOMIC DNA]</scope>
    <source>
        <strain evidence="1 2">TE7</strain>
    </source>
</reference>
<keyword evidence="2" id="KW-1185">Reference proteome</keyword>
<organism evidence="1 2">
    <name type="scientific">Pyrobaculum oguniense (strain DSM 13380 / JCM 10595 / TE7)</name>
    <dbReference type="NCBI Taxonomy" id="698757"/>
    <lineage>
        <taxon>Archaea</taxon>
        <taxon>Thermoproteota</taxon>
        <taxon>Thermoprotei</taxon>
        <taxon>Thermoproteales</taxon>
        <taxon>Thermoproteaceae</taxon>
        <taxon>Pyrobaculum</taxon>
    </lineage>
</organism>
<sequence>MGYEKFLKGEWLYGPKAEPEGLVIKKIKLVYYADLPGGESYLPPAYRFECEHTAKTGNKTRLFILVPATK</sequence>
<protein>
    <submittedName>
        <fullName evidence="1">Uncharacterized protein</fullName>
    </submittedName>
</protein>
<evidence type="ECO:0000313" key="1">
    <source>
        <dbReference type="EMBL" id="AFA38970.1"/>
    </source>
</evidence>
<dbReference type="KEGG" id="pog:Pogu_0943"/>
<name>H6Q8G3_PYROT</name>
<dbReference type="Proteomes" id="UP000009062">
    <property type="component" value="Chromosome"/>
</dbReference>
<dbReference type="AlphaFoldDB" id="H6Q8G3"/>
<proteinExistence type="predicted"/>